<dbReference type="AlphaFoldDB" id="A0ABD5GNK3"/>
<dbReference type="Gene3D" id="1.20.5.320">
    <property type="entry name" value="6-Phosphogluconate Dehydrogenase, domain 3"/>
    <property type="match status" value="1"/>
</dbReference>
<comment type="caution">
    <text evidence="2">The sequence shown here is derived from an EMBL/GenBank/DDBJ whole genome shotgun (WGS) entry which is preliminary data.</text>
</comment>
<feature type="region of interest" description="Disordered" evidence="1">
    <location>
        <begin position="302"/>
        <end position="331"/>
    </location>
</feature>
<gene>
    <name evidence="2" type="ORF">RZO27_01975</name>
</gene>
<sequence length="596" mass="63381">KGDKGDQGAQGIQGLQGPTGTQGVAGPKGADGKTQYTHIAYANSADGVTNFSTSDSNRTYIGMYVDFNINDSTTPSDYSWTLVKGADGTQGTPGKAGADGKTPYFHTAWSYSVDGTNAFTTIYPNLNLVLGTKNSVSITGDAGTSTATSLYTLQDYLVNIAKLNQSFTFSYDWEATGSNISGVFFLKFLTSSGLPILGSTTTTALSSKNTKGHSSLSGAITQQMLDLGTGNKNIYLRQNNVPKTVKITISNLKMEFGSTATPYMPSSSEATTADWPSYIGQYTDFTQADSTNPSDYTWSLIRGNDGAAGQDGKNGTNGKDGDPGKVVSDTEPTTRFKGLTWKYSGTVDLTATDRTVIKPNTEYYFNGKNWMINFLSANNIDANSITAEKINGTDLEVKNGKFTDGVIETSWKNGTVAGSTNIENDHLIITRTDSSVNTTNSIGLDSTQGLIMVYTENSTGRTISVGTNFQGMSLTDSTGISASISPAGVKLSSDVNWTQIGNIGGRRAEWKRENNRVTMNIHGGNGDNFPIITSSGTFLGILPTNARPPSDISMPATAQAAGATAQISINSSGEVRCYRWGGDSIYFSAYISYYVE</sequence>
<evidence type="ECO:0000256" key="1">
    <source>
        <dbReference type="SAM" id="MobiDB-lite"/>
    </source>
</evidence>
<dbReference type="Proteomes" id="UP001186159">
    <property type="component" value="Unassembled WGS sequence"/>
</dbReference>
<proteinExistence type="predicted"/>
<evidence type="ECO:0000313" key="3">
    <source>
        <dbReference type="Proteomes" id="UP001186159"/>
    </source>
</evidence>
<feature type="region of interest" description="Disordered" evidence="1">
    <location>
        <begin position="1"/>
        <end position="30"/>
    </location>
</feature>
<protein>
    <recommendedName>
        <fullName evidence="4">Collagen-like protein</fullName>
    </recommendedName>
</protein>
<dbReference type="EMBL" id="JAWHVN010000014">
    <property type="protein sequence ID" value="MDV2617902.1"/>
    <property type="molecule type" value="Genomic_DNA"/>
</dbReference>
<accession>A0ABD5GNK3</accession>
<reference evidence="2 3" key="1">
    <citation type="submission" date="2023-10" db="EMBL/GenBank/DDBJ databases">
        <title>Production of high quality cheese from raw caw milk (raw cheese).</title>
        <authorList>
            <person name="Samouris G."/>
        </authorList>
    </citation>
    <scope>NUCLEOTIDE SEQUENCE [LARGE SCALE GENOMIC DNA]</scope>
    <source>
        <strain evidence="2 3">MRS-5</strain>
    </source>
</reference>
<dbReference type="PANTHER" id="PTHR24637">
    <property type="entry name" value="COLLAGEN"/>
    <property type="match status" value="1"/>
</dbReference>
<feature type="non-terminal residue" evidence="2">
    <location>
        <position position="1"/>
    </location>
</feature>
<name>A0ABD5GNK3_9LACT</name>
<evidence type="ECO:0000313" key="2">
    <source>
        <dbReference type="EMBL" id="MDV2617902.1"/>
    </source>
</evidence>
<evidence type="ECO:0008006" key="4">
    <source>
        <dbReference type="Google" id="ProtNLM"/>
    </source>
</evidence>
<organism evidence="2 3">
    <name type="scientific">Lactococcus lactis</name>
    <dbReference type="NCBI Taxonomy" id="1358"/>
    <lineage>
        <taxon>Bacteria</taxon>
        <taxon>Bacillati</taxon>
        <taxon>Bacillota</taxon>
        <taxon>Bacilli</taxon>
        <taxon>Lactobacillales</taxon>
        <taxon>Streptococcaceae</taxon>
        <taxon>Lactococcus</taxon>
    </lineage>
</organism>